<organism evidence="4 5">
    <name type="scientific">Candidatus Methanoperedens nitratireducens</name>
    <dbReference type="NCBI Taxonomy" id="1392998"/>
    <lineage>
        <taxon>Archaea</taxon>
        <taxon>Methanobacteriati</taxon>
        <taxon>Methanobacteriota</taxon>
        <taxon>Stenosarchaea group</taxon>
        <taxon>Methanomicrobia</taxon>
        <taxon>Methanosarcinales</taxon>
        <taxon>ANME-2 cluster</taxon>
        <taxon>Candidatus Methanoperedentaceae</taxon>
        <taxon>Candidatus Methanoperedens</taxon>
    </lineage>
</organism>
<evidence type="ECO:0000313" key="4">
    <source>
        <dbReference type="EMBL" id="KCZ72290.1"/>
    </source>
</evidence>
<accession>A0A062VAC1</accession>
<gene>
    <name evidence="4" type="ORF">ANME2D_01695</name>
</gene>
<proteinExistence type="predicted"/>
<comment type="caution">
    <text evidence="4">The sequence shown here is derived from an EMBL/GenBank/DDBJ whole genome shotgun (WGS) entry which is preliminary data.</text>
</comment>
<evidence type="ECO:0000259" key="2">
    <source>
        <dbReference type="Pfam" id="PF00534"/>
    </source>
</evidence>
<keyword evidence="1 4" id="KW-0808">Transferase</keyword>
<protein>
    <submittedName>
        <fullName evidence="4">Glycosyltransferase</fullName>
    </submittedName>
</protein>
<dbReference type="CDD" id="cd03801">
    <property type="entry name" value="GT4_PimA-like"/>
    <property type="match status" value="1"/>
</dbReference>
<evidence type="ECO:0000256" key="1">
    <source>
        <dbReference type="ARBA" id="ARBA00022679"/>
    </source>
</evidence>
<dbReference type="InterPro" id="IPR001296">
    <property type="entry name" value="Glyco_trans_1"/>
</dbReference>
<sequence>MRHIKIYITKFIIVINMQDNMQYKILGITHGQYSGVREYLFDALNKRHEVVDIFDSSLPGGYKLLKAYNFARSYVRTCIMLRHLPDHPNQWRQLANKNVWVWNKKTQLCEREIKKQANNTDIVLQVGSFHGAYNDKPIKPYVIYTDGTMALSAREYPMYRLWPSEKERIDRKKLEMQTYRKADLVLTFSECCRRSVINDYGIDPDKVATVYTGANIKELPEFEKEYTNKTILFVGKDFHRKGGDILVKAFEQVRKKIKDAKLVIVGSVPKIDDKNMLVRGFCSYDELVDLYKNSAVFCMPSHQENLGHVYLEAMAYKMPCVGSFTGGVPEIIRDGETGFLVEPDNAGQLADRLILLLEDENLMRKMGETGRRRVEELFTWESVIEKMTREFENMSIVD</sequence>
<dbReference type="PANTHER" id="PTHR46401:SF2">
    <property type="entry name" value="GLYCOSYLTRANSFERASE WBBK-RELATED"/>
    <property type="match status" value="1"/>
</dbReference>
<dbReference type="Pfam" id="PF13439">
    <property type="entry name" value="Glyco_transf_4"/>
    <property type="match status" value="1"/>
</dbReference>
<dbReference type="Proteomes" id="UP000027153">
    <property type="component" value="Unassembled WGS sequence"/>
</dbReference>
<dbReference type="InterPro" id="IPR028098">
    <property type="entry name" value="Glyco_trans_4-like_N"/>
</dbReference>
<dbReference type="GO" id="GO:0016757">
    <property type="term" value="F:glycosyltransferase activity"/>
    <property type="evidence" value="ECO:0007669"/>
    <property type="project" value="InterPro"/>
</dbReference>
<evidence type="ECO:0000313" key="5">
    <source>
        <dbReference type="Proteomes" id="UP000027153"/>
    </source>
</evidence>
<feature type="domain" description="Glycosyltransferase subfamily 4-like N-terminal" evidence="3">
    <location>
        <begin position="119"/>
        <end position="216"/>
    </location>
</feature>
<name>A0A062VAC1_9EURY</name>
<dbReference type="SUPFAM" id="SSF53756">
    <property type="entry name" value="UDP-Glycosyltransferase/glycogen phosphorylase"/>
    <property type="match status" value="1"/>
</dbReference>
<dbReference type="EMBL" id="JMIY01000003">
    <property type="protein sequence ID" value="KCZ72290.1"/>
    <property type="molecule type" value="Genomic_DNA"/>
</dbReference>
<feature type="domain" description="Glycosyl transferase family 1" evidence="2">
    <location>
        <begin position="223"/>
        <end position="373"/>
    </location>
</feature>
<dbReference type="PANTHER" id="PTHR46401">
    <property type="entry name" value="GLYCOSYLTRANSFERASE WBBK-RELATED"/>
    <property type="match status" value="1"/>
</dbReference>
<keyword evidence="5" id="KW-1185">Reference proteome</keyword>
<dbReference type="Gene3D" id="3.40.50.2000">
    <property type="entry name" value="Glycogen Phosphorylase B"/>
    <property type="match status" value="2"/>
</dbReference>
<reference evidence="4 5" key="1">
    <citation type="journal article" date="2013" name="Nature">
        <title>Anaerobic oxidation of methane coupled to nitrate reduction in a novel archaeal lineage.</title>
        <authorList>
            <person name="Haroon M.F."/>
            <person name="Hu S."/>
            <person name="Shi Y."/>
            <person name="Imelfort M."/>
            <person name="Keller J."/>
            <person name="Hugenholtz P."/>
            <person name="Yuan Z."/>
            <person name="Tyson G.W."/>
        </authorList>
    </citation>
    <scope>NUCLEOTIDE SEQUENCE [LARGE SCALE GENOMIC DNA]</scope>
    <source>
        <strain evidence="4 5">ANME-2d</strain>
    </source>
</reference>
<evidence type="ECO:0000259" key="3">
    <source>
        <dbReference type="Pfam" id="PF13439"/>
    </source>
</evidence>
<dbReference type="AlphaFoldDB" id="A0A062VAC1"/>
<dbReference type="Pfam" id="PF00534">
    <property type="entry name" value="Glycos_transf_1"/>
    <property type="match status" value="1"/>
</dbReference>